<feature type="domain" description="Methyltransferase type 11" evidence="1">
    <location>
        <begin position="71"/>
        <end position="141"/>
    </location>
</feature>
<protein>
    <submittedName>
        <fullName evidence="2">Methyltransferase tpcH</fullName>
    </submittedName>
</protein>
<dbReference type="EMBL" id="QAPG01000114">
    <property type="protein sequence ID" value="TDZ30933.1"/>
    <property type="molecule type" value="Genomic_DNA"/>
</dbReference>
<dbReference type="GO" id="GO:0008757">
    <property type="term" value="F:S-adenosylmethionine-dependent methyltransferase activity"/>
    <property type="evidence" value="ECO:0007669"/>
    <property type="project" value="InterPro"/>
</dbReference>
<name>A0A4R8QAV1_9PEZI</name>
<evidence type="ECO:0000313" key="2">
    <source>
        <dbReference type="EMBL" id="TDZ30933.1"/>
    </source>
</evidence>
<keyword evidence="3" id="KW-1185">Reference proteome</keyword>
<organism evidence="2 3">
    <name type="scientific">Colletotrichum spinosum</name>
    <dbReference type="NCBI Taxonomy" id="1347390"/>
    <lineage>
        <taxon>Eukaryota</taxon>
        <taxon>Fungi</taxon>
        <taxon>Dikarya</taxon>
        <taxon>Ascomycota</taxon>
        <taxon>Pezizomycotina</taxon>
        <taxon>Sordariomycetes</taxon>
        <taxon>Hypocreomycetidae</taxon>
        <taxon>Glomerellales</taxon>
        <taxon>Glomerellaceae</taxon>
        <taxon>Colletotrichum</taxon>
        <taxon>Colletotrichum orbiculare species complex</taxon>
    </lineage>
</organism>
<dbReference type="SUPFAM" id="SSF53335">
    <property type="entry name" value="S-adenosyl-L-methionine-dependent methyltransferases"/>
    <property type="match status" value="1"/>
</dbReference>
<reference evidence="2 3" key="1">
    <citation type="submission" date="2018-11" db="EMBL/GenBank/DDBJ databases">
        <title>Genome sequence and assembly of Colletotrichum spinosum.</title>
        <authorList>
            <person name="Gan P."/>
            <person name="Shirasu K."/>
        </authorList>
    </citation>
    <scope>NUCLEOTIDE SEQUENCE [LARGE SCALE GENOMIC DNA]</scope>
    <source>
        <strain evidence="2 3">CBS 515.97</strain>
    </source>
</reference>
<dbReference type="InterPro" id="IPR029063">
    <property type="entry name" value="SAM-dependent_MTases_sf"/>
</dbReference>
<keyword evidence="2" id="KW-0489">Methyltransferase</keyword>
<dbReference type="InterPro" id="IPR013216">
    <property type="entry name" value="Methyltransf_11"/>
</dbReference>
<proteinExistence type="predicted"/>
<dbReference type="Gene3D" id="3.40.50.150">
    <property type="entry name" value="Vaccinia Virus protein VP39"/>
    <property type="match status" value="1"/>
</dbReference>
<evidence type="ECO:0000259" key="1">
    <source>
        <dbReference type="Pfam" id="PF08241"/>
    </source>
</evidence>
<evidence type="ECO:0000313" key="3">
    <source>
        <dbReference type="Proteomes" id="UP000295083"/>
    </source>
</evidence>
<dbReference type="Pfam" id="PF08241">
    <property type="entry name" value="Methyltransf_11"/>
    <property type="match status" value="1"/>
</dbReference>
<accession>A0A4R8QAV1</accession>
<comment type="caution">
    <text evidence="2">The sequence shown here is derived from an EMBL/GenBank/DDBJ whole genome shotgun (WGS) entry which is preliminary data.</text>
</comment>
<gene>
    <name evidence="2" type="primary">tpcH-1</name>
    <name evidence="2" type="ORF">C8035_v001977</name>
</gene>
<dbReference type="Proteomes" id="UP000295083">
    <property type="component" value="Unassembled WGS sequence"/>
</dbReference>
<sequence length="281" mass="31194">MDDWEQKLVDISRNIMGPLNARVLRQMGLGQTTTAPIAFLENACQAAPAVQELFKTVNRNVLSESLVLFGDKEKKMVDLFEKRVECEGWTGAKGMLVDTSTSGLEDSSLTHVVAGLTLHLAPSPDDVVNDAIRILKPGGVFGCTTPHALHTDGWMTDLKAAFETFPFHAPLSDKERSQITEFGRWYDELWVEEYLKSKGLTDVQVGIEHGAVEVKNAKHWIEVFGPAVAWIVGSEWDEKLKEEHPLSEVHQLLEAFLEKKYGGEGWNFKSAIIVGTGTVCK</sequence>
<dbReference type="AlphaFoldDB" id="A0A4R8QAV1"/>
<keyword evidence="2" id="KW-0808">Transferase</keyword>
<dbReference type="GO" id="GO:0032259">
    <property type="term" value="P:methylation"/>
    <property type="evidence" value="ECO:0007669"/>
    <property type="project" value="UniProtKB-KW"/>
</dbReference>